<feature type="compositionally biased region" description="Acidic residues" evidence="1">
    <location>
        <begin position="96"/>
        <end position="105"/>
    </location>
</feature>
<proteinExistence type="predicted"/>
<evidence type="ECO:0000313" key="4">
    <source>
        <dbReference type="Proteomes" id="UP000019487"/>
    </source>
</evidence>
<gene>
    <name evidence="3" type="ORF">SBOR_3947</name>
</gene>
<feature type="region of interest" description="Disordered" evidence="1">
    <location>
        <begin position="1"/>
        <end position="28"/>
    </location>
</feature>
<feature type="compositionally biased region" description="Basic residues" evidence="1">
    <location>
        <begin position="184"/>
        <end position="193"/>
    </location>
</feature>
<feature type="compositionally biased region" description="Basic and acidic residues" evidence="1">
    <location>
        <begin position="106"/>
        <end position="136"/>
    </location>
</feature>
<feature type="compositionally biased region" description="Acidic residues" evidence="1">
    <location>
        <begin position="199"/>
        <end position="208"/>
    </location>
</feature>
<accession>W9CIE2</accession>
<feature type="compositionally biased region" description="Basic and acidic residues" evidence="1">
    <location>
        <begin position="143"/>
        <end position="168"/>
    </location>
</feature>
<evidence type="ECO:0000313" key="3">
    <source>
        <dbReference type="EMBL" id="ESZ95646.1"/>
    </source>
</evidence>
<evidence type="ECO:0000256" key="2">
    <source>
        <dbReference type="SAM" id="Phobius"/>
    </source>
</evidence>
<dbReference type="OrthoDB" id="3559398at2759"/>
<feature type="transmembrane region" description="Helical" evidence="2">
    <location>
        <begin position="32"/>
        <end position="49"/>
    </location>
</feature>
<feature type="region of interest" description="Disordered" evidence="1">
    <location>
        <begin position="81"/>
        <end position="208"/>
    </location>
</feature>
<keyword evidence="2" id="KW-0812">Transmembrane</keyword>
<name>W9CIE2_SCLBF</name>
<dbReference type="Proteomes" id="UP000019487">
    <property type="component" value="Unassembled WGS sequence"/>
</dbReference>
<protein>
    <submittedName>
        <fullName evidence="3">Uncharacterized protein</fullName>
    </submittedName>
</protein>
<dbReference type="AlphaFoldDB" id="W9CIE2"/>
<organism evidence="3 4">
    <name type="scientific">Sclerotinia borealis (strain F-4128)</name>
    <dbReference type="NCBI Taxonomy" id="1432307"/>
    <lineage>
        <taxon>Eukaryota</taxon>
        <taxon>Fungi</taxon>
        <taxon>Dikarya</taxon>
        <taxon>Ascomycota</taxon>
        <taxon>Pezizomycotina</taxon>
        <taxon>Leotiomycetes</taxon>
        <taxon>Helotiales</taxon>
        <taxon>Sclerotiniaceae</taxon>
        <taxon>Sclerotinia</taxon>
    </lineage>
</organism>
<dbReference type="EMBL" id="AYSA01000173">
    <property type="protein sequence ID" value="ESZ95646.1"/>
    <property type="molecule type" value="Genomic_DNA"/>
</dbReference>
<keyword evidence="2" id="KW-0472">Membrane</keyword>
<reference evidence="3 4" key="1">
    <citation type="journal article" date="2014" name="Genome Announc.">
        <title>Draft genome sequence of Sclerotinia borealis, a psychrophilic plant pathogenic fungus.</title>
        <authorList>
            <person name="Mardanov A.V."/>
            <person name="Beletsky A.V."/>
            <person name="Kadnikov V.V."/>
            <person name="Ignatov A.N."/>
            <person name="Ravin N.V."/>
        </authorList>
    </citation>
    <scope>NUCLEOTIDE SEQUENCE [LARGE SCALE GENOMIC DNA]</scope>
    <source>
        <strain evidence="4">F-4157</strain>
    </source>
</reference>
<comment type="caution">
    <text evidence="3">The sequence shown here is derived from an EMBL/GenBank/DDBJ whole genome shotgun (WGS) entry which is preliminary data.</text>
</comment>
<dbReference type="HOGENOM" id="CLU_1326190_0_0_1"/>
<evidence type="ECO:0000256" key="1">
    <source>
        <dbReference type="SAM" id="MobiDB-lite"/>
    </source>
</evidence>
<sequence>MSRYQYHRSRNEKSHTRRDSHHEKKSVTTKNLAATLGMMGLAIGATLLVEGGPWKSRMAAAATVVGMEQVLERVGFFDGKVRERGKGDGREGMGVDGEDGEDGEDVDRRDRRDRGEREREGRDVRGLNSERRRRDMDDDDDEWKYQDQRKREAESRRETRGMGHDSHDRTRRHTHTHDDDRTHHERRARRREANRRFDEEYEIEEVPA</sequence>
<keyword evidence="2" id="KW-1133">Transmembrane helix</keyword>
<feature type="compositionally biased region" description="Basic and acidic residues" evidence="1">
    <location>
        <begin position="81"/>
        <end position="93"/>
    </location>
</feature>
<keyword evidence="4" id="KW-1185">Reference proteome</keyword>